<accession>A0A9W6YX12</accession>
<proteinExistence type="predicted"/>
<feature type="compositionally biased region" description="Polar residues" evidence="1">
    <location>
        <begin position="30"/>
        <end position="41"/>
    </location>
</feature>
<reference evidence="2" key="1">
    <citation type="submission" date="2023-04" db="EMBL/GenBank/DDBJ databases">
        <title>Ambrosiozyma monospora NBRC 1965.</title>
        <authorList>
            <person name="Ichikawa N."/>
            <person name="Sato H."/>
            <person name="Tonouchi N."/>
        </authorList>
    </citation>
    <scope>NUCLEOTIDE SEQUENCE</scope>
    <source>
        <strain evidence="2">NBRC 1965</strain>
    </source>
</reference>
<feature type="region of interest" description="Disordered" evidence="1">
    <location>
        <begin position="27"/>
        <end position="67"/>
    </location>
</feature>
<evidence type="ECO:0000313" key="3">
    <source>
        <dbReference type="Proteomes" id="UP001165063"/>
    </source>
</evidence>
<protein>
    <submittedName>
        <fullName evidence="2">Unnamed protein product</fullName>
    </submittedName>
</protein>
<dbReference type="AlphaFoldDB" id="A0A9W6YX12"/>
<dbReference type="Proteomes" id="UP001165063">
    <property type="component" value="Unassembled WGS sequence"/>
</dbReference>
<comment type="caution">
    <text evidence="2">The sequence shown here is derived from an EMBL/GenBank/DDBJ whole genome shotgun (WGS) entry which is preliminary data.</text>
</comment>
<organism evidence="2 3">
    <name type="scientific">Ambrosiozyma monospora</name>
    <name type="common">Yeast</name>
    <name type="synonym">Endomycopsis monosporus</name>
    <dbReference type="NCBI Taxonomy" id="43982"/>
    <lineage>
        <taxon>Eukaryota</taxon>
        <taxon>Fungi</taxon>
        <taxon>Dikarya</taxon>
        <taxon>Ascomycota</taxon>
        <taxon>Saccharomycotina</taxon>
        <taxon>Pichiomycetes</taxon>
        <taxon>Pichiales</taxon>
        <taxon>Pichiaceae</taxon>
        <taxon>Ambrosiozyma</taxon>
    </lineage>
</organism>
<evidence type="ECO:0000256" key="1">
    <source>
        <dbReference type="SAM" id="MobiDB-lite"/>
    </source>
</evidence>
<dbReference type="OrthoDB" id="6359943at2759"/>
<evidence type="ECO:0000313" key="2">
    <source>
        <dbReference type="EMBL" id="GMG23331.1"/>
    </source>
</evidence>
<feature type="region of interest" description="Disordered" evidence="1">
    <location>
        <begin position="640"/>
        <end position="661"/>
    </location>
</feature>
<feature type="compositionally biased region" description="Low complexity" evidence="1">
    <location>
        <begin position="141"/>
        <end position="167"/>
    </location>
</feature>
<feature type="region of interest" description="Disordered" evidence="1">
    <location>
        <begin position="135"/>
        <end position="180"/>
    </location>
</feature>
<dbReference type="EMBL" id="BSXU01001061">
    <property type="protein sequence ID" value="GMG23331.1"/>
    <property type="molecule type" value="Genomic_DNA"/>
</dbReference>
<sequence length="811" mass="90855">MIATGPASAPASASVFMELDGPDSAPLASRSVSAGLTNSQPLVGDSKSDVVSGSESYSAPASSSLGVTDLSSTGSIYALSPVLSPTPSPIPSASFKSNESTLINSALSSTHSDNYTDFSMGSTISDSVVSFTRTVPSTDNSSDVEPISLSDSSSIDISSTGSTAGTSYHDSQSDTDDEDEMDYHTLLNPENWPRDNNTLSTFANFALIENSNFHRHIIIRAFGNNYLLSKQRMLSRSFFFNAMINRFVNNSVVAAFFHTGDPINDFTRPTDAFGNVSEYELGCQMFVMNINDILITKESFEYLLKWYFGYGEDVFSPYGDYEAGAPNVDGNAFMNGAPFTSSSSPLTDFPDTVNIAEVDPIYEQLLQTLLYFGELEHLDHFLFPLILHGVITHDRLHYIMSICNSYPGSPGIRLMNQLHCWFRKFGWLRGVEMWDALPLPFIANIVFSHDFFVPCEFDRAVFAIKLVERKMNMGLFYGVLEFVATLNDSILFHNISLDRLKELHSFKYQIPTGYGGFILKSFIEYDPSIDDNYYNAIRSLANPIHYGLDWISDQNNWVYNPYTGQLDLLMQTQRPYSGGGYETDSGLLYTRMSYVCPDLSKAVDTFIPMPDFYYAGSKWQFYLSSEPVALNHADKVFVQSQGQQPPQMKQQPGAETDEEQPIKYKVTMHVRRFKEPSSTDSAHPGPEAVPHDSIYKDIQHATVPPLAAGLYNNDPNQPKLAFLRPYDQSSRFTSRSRCSSRSNRRRNKKDKEEYQVVQNVSLVFDFKVLSCFQPNHFGEIRLMMNGFEDCQIELGDCYEEAFLCALRFGVC</sequence>
<feature type="compositionally biased region" description="Low complexity" evidence="1">
    <location>
        <begin position="43"/>
        <end position="64"/>
    </location>
</feature>
<gene>
    <name evidence="2" type="ORF">Amon01_000277200</name>
</gene>
<feature type="compositionally biased region" description="Low complexity" evidence="1">
    <location>
        <begin position="640"/>
        <end position="652"/>
    </location>
</feature>
<keyword evidence="3" id="KW-1185">Reference proteome</keyword>
<name>A0A9W6YX12_AMBMO</name>